<proteinExistence type="inferred from homology"/>
<evidence type="ECO:0000313" key="12">
    <source>
        <dbReference type="EMBL" id="SSD61000.1"/>
    </source>
</evidence>
<gene>
    <name evidence="12" type="ORF">SCODWIG_02761</name>
</gene>
<evidence type="ECO:0000256" key="8">
    <source>
        <dbReference type="ARBA" id="ARBA00038311"/>
    </source>
</evidence>
<keyword evidence="13" id="KW-1185">Reference proteome</keyword>
<feature type="transmembrane region" description="Helical" evidence="10">
    <location>
        <begin position="186"/>
        <end position="206"/>
    </location>
</feature>
<evidence type="ECO:0000313" key="13">
    <source>
        <dbReference type="Proteomes" id="UP000262825"/>
    </source>
</evidence>
<keyword evidence="4" id="KW-0256">Endoplasmic reticulum</keyword>
<comment type="similarity">
    <text evidence="8">Belongs to the IRC22 family.</text>
</comment>
<evidence type="ECO:0000256" key="7">
    <source>
        <dbReference type="ARBA" id="ARBA00037565"/>
    </source>
</evidence>
<keyword evidence="3 11" id="KW-0732">Signal</keyword>
<comment type="subcellular location">
    <subcellularLocation>
        <location evidence="1">Endoplasmic reticulum membrane</location>
        <topology evidence="1">Single-pass type I membrane protein</topology>
    </subcellularLocation>
</comment>
<keyword evidence="5 10" id="KW-1133">Transmembrane helix</keyword>
<keyword evidence="6 10" id="KW-0472">Membrane</keyword>
<comment type="function">
    <text evidence="7">Is probably involved in a pathway contributing to genomic integrity.</text>
</comment>
<evidence type="ECO:0000256" key="2">
    <source>
        <dbReference type="ARBA" id="ARBA00022692"/>
    </source>
</evidence>
<evidence type="ECO:0000256" key="9">
    <source>
        <dbReference type="ARBA" id="ARBA00040085"/>
    </source>
</evidence>
<protein>
    <recommendedName>
        <fullName evidence="9">Increased recombination centers protein 22</fullName>
    </recommendedName>
</protein>
<dbReference type="OrthoDB" id="1926781at2759"/>
<sequence length="237" mass="26916">MRLGSLLLVLTSCFVGKALGQQVEEEVAPLENFKLEDKSIESEQTVEEGPQTINFDIQWEILNSDEDGLTAPMEFYNKDRALLSYNFTNFEDFNVSIIGVSGSIIDARTRQQVANITAASIEKVFAPINESVSFNQELEFNLPEGLFYILPGIHVEDQTGDEKVVSVQPKIVRIEPELISIFNIQFLTAFVTFLAMIYGGYYFLVVKAEPSVDKRQLKEKSRNIKVDQSWLPQEYKK</sequence>
<dbReference type="VEuPathDB" id="FungiDB:SCODWIG_02761"/>
<dbReference type="AlphaFoldDB" id="A0A376BA49"/>
<evidence type="ECO:0000256" key="1">
    <source>
        <dbReference type="ARBA" id="ARBA00004115"/>
    </source>
</evidence>
<dbReference type="Pfam" id="PF03896">
    <property type="entry name" value="TRAP_alpha"/>
    <property type="match status" value="1"/>
</dbReference>
<feature type="chain" id="PRO_5016597420" description="Increased recombination centers protein 22" evidence="11">
    <location>
        <begin position="21"/>
        <end position="237"/>
    </location>
</feature>
<feature type="signal peptide" evidence="11">
    <location>
        <begin position="1"/>
        <end position="20"/>
    </location>
</feature>
<accession>A0A376BA49</accession>
<dbReference type="InterPro" id="IPR005595">
    <property type="entry name" value="TRAP_alpha"/>
</dbReference>
<dbReference type="Proteomes" id="UP000262825">
    <property type="component" value="Unassembled WGS sequence"/>
</dbReference>
<evidence type="ECO:0000256" key="10">
    <source>
        <dbReference type="SAM" id="Phobius"/>
    </source>
</evidence>
<evidence type="ECO:0000256" key="11">
    <source>
        <dbReference type="SAM" id="SignalP"/>
    </source>
</evidence>
<organism evidence="12 13">
    <name type="scientific">Saccharomycodes ludwigii</name>
    <dbReference type="NCBI Taxonomy" id="36035"/>
    <lineage>
        <taxon>Eukaryota</taxon>
        <taxon>Fungi</taxon>
        <taxon>Dikarya</taxon>
        <taxon>Ascomycota</taxon>
        <taxon>Saccharomycotina</taxon>
        <taxon>Saccharomycetes</taxon>
        <taxon>Saccharomycodales</taxon>
        <taxon>Saccharomycodaceae</taxon>
        <taxon>Saccharomycodes</taxon>
    </lineage>
</organism>
<dbReference type="GO" id="GO:0005789">
    <property type="term" value="C:endoplasmic reticulum membrane"/>
    <property type="evidence" value="ECO:0007669"/>
    <property type="project" value="UniProtKB-SubCell"/>
</dbReference>
<evidence type="ECO:0000256" key="4">
    <source>
        <dbReference type="ARBA" id="ARBA00022824"/>
    </source>
</evidence>
<evidence type="ECO:0000256" key="5">
    <source>
        <dbReference type="ARBA" id="ARBA00022989"/>
    </source>
</evidence>
<reference evidence="13" key="1">
    <citation type="submission" date="2018-06" db="EMBL/GenBank/DDBJ databases">
        <authorList>
            <person name="Guldener U."/>
        </authorList>
    </citation>
    <scope>NUCLEOTIDE SEQUENCE [LARGE SCALE GENOMIC DNA]</scope>
    <source>
        <strain evidence="13">UTAD17</strain>
    </source>
</reference>
<name>A0A376BA49_9ASCO</name>
<keyword evidence="2 10" id="KW-0812">Transmembrane</keyword>
<evidence type="ECO:0000256" key="6">
    <source>
        <dbReference type="ARBA" id="ARBA00023136"/>
    </source>
</evidence>
<evidence type="ECO:0000256" key="3">
    <source>
        <dbReference type="ARBA" id="ARBA00022729"/>
    </source>
</evidence>
<dbReference type="EMBL" id="UFAJ01000529">
    <property type="protein sequence ID" value="SSD61000.1"/>
    <property type="molecule type" value="Genomic_DNA"/>
</dbReference>